<dbReference type="EMBL" id="ASPP01006315">
    <property type="protein sequence ID" value="ETO29013.1"/>
    <property type="molecule type" value="Genomic_DNA"/>
</dbReference>
<proteinExistence type="predicted"/>
<dbReference type="Proteomes" id="UP000023152">
    <property type="component" value="Unassembled WGS sequence"/>
</dbReference>
<accession>X6NSU5</accession>
<comment type="caution">
    <text evidence="2">The sequence shown here is derived from an EMBL/GenBank/DDBJ whole genome shotgun (WGS) entry which is preliminary data.</text>
</comment>
<protein>
    <submittedName>
        <fullName evidence="2">Uncharacterized protein</fullName>
    </submittedName>
</protein>
<name>X6NSU5_RETFI</name>
<evidence type="ECO:0000313" key="2">
    <source>
        <dbReference type="EMBL" id="ETO29013.1"/>
    </source>
</evidence>
<feature type="signal peptide" evidence="1">
    <location>
        <begin position="1"/>
        <end position="21"/>
    </location>
</feature>
<organism evidence="2 3">
    <name type="scientific">Reticulomyxa filosa</name>
    <dbReference type="NCBI Taxonomy" id="46433"/>
    <lineage>
        <taxon>Eukaryota</taxon>
        <taxon>Sar</taxon>
        <taxon>Rhizaria</taxon>
        <taxon>Retaria</taxon>
        <taxon>Foraminifera</taxon>
        <taxon>Monothalamids</taxon>
        <taxon>Reticulomyxidae</taxon>
        <taxon>Reticulomyxa</taxon>
    </lineage>
</organism>
<evidence type="ECO:0000313" key="3">
    <source>
        <dbReference type="Proteomes" id="UP000023152"/>
    </source>
</evidence>
<dbReference type="AlphaFoldDB" id="X6NSU5"/>
<gene>
    <name evidence="2" type="ORF">RFI_08113</name>
</gene>
<keyword evidence="3" id="KW-1185">Reference proteome</keyword>
<sequence length="149" mass="17581">MYIVLLLSYIGLLLNEKAVESRIQKPENIDDPKSLLLNKYRKQFLDVLAVWRGRGEHVVLLPSEPTTNRTLNKHATTYRKLNMGPNNWISGLYAYLFGVLDMCRQYGFEFVEHLNEIVLKMSDRYIHRQLPLHLLHFLLIELSQQQSKR</sequence>
<reference evidence="2 3" key="1">
    <citation type="journal article" date="2013" name="Curr. Biol.">
        <title>The Genome of the Foraminiferan Reticulomyxa filosa.</title>
        <authorList>
            <person name="Glockner G."/>
            <person name="Hulsmann N."/>
            <person name="Schleicher M."/>
            <person name="Noegel A.A."/>
            <person name="Eichinger L."/>
            <person name="Gallinger C."/>
            <person name="Pawlowski J."/>
            <person name="Sierra R."/>
            <person name="Euteneuer U."/>
            <person name="Pillet L."/>
            <person name="Moustafa A."/>
            <person name="Platzer M."/>
            <person name="Groth M."/>
            <person name="Szafranski K."/>
            <person name="Schliwa M."/>
        </authorList>
    </citation>
    <scope>NUCLEOTIDE SEQUENCE [LARGE SCALE GENOMIC DNA]</scope>
</reference>
<keyword evidence="1" id="KW-0732">Signal</keyword>
<evidence type="ECO:0000256" key="1">
    <source>
        <dbReference type="SAM" id="SignalP"/>
    </source>
</evidence>
<feature type="chain" id="PRO_5004976893" evidence="1">
    <location>
        <begin position="22"/>
        <end position="149"/>
    </location>
</feature>